<evidence type="ECO:0000313" key="1">
    <source>
        <dbReference type="EMBL" id="KKL73774.1"/>
    </source>
</evidence>
<protein>
    <submittedName>
        <fullName evidence="1">Uncharacterized protein</fullName>
    </submittedName>
</protein>
<gene>
    <name evidence="1" type="ORF">LCGC14_2071520</name>
</gene>
<accession>A0A0F9EIG6</accession>
<organism evidence="1">
    <name type="scientific">marine sediment metagenome</name>
    <dbReference type="NCBI Taxonomy" id="412755"/>
    <lineage>
        <taxon>unclassified sequences</taxon>
        <taxon>metagenomes</taxon>
        <taxon>ecological metagenomes</taxon>
    </lineage>
</organism>
<comment type="caution">
    <text evidence="1">The sequence shown here is derived from an EMBL/GenBank/DDBJ whole genome shotgun (WGS) entry which is preliminary data.</text>
</comment>
<reference evidence="1" key="1">
    <citation type="journal article" date="2015" name="Nature">
        <title>Complex archaea that bridge the gap between prokaryotes and eukaryotes.</title>
        <authorList>
            <person name="Spang A."/>
            <person name="Saw J.H."/>
            <person name="Jorgensen S.L."/>
            <person name="Zaremba-Niedzwiedzka K."/>
            <person name="Martijn J."/>
            <person name="Lind A.E."/>
            <person name="van Eijk R."/>
            <person name="Schleper C."/>
            <person name="Guy L."/>
            <person name="Ettema T.J."/>
        </authorList>
    </citation>
    <scope>NUCLEOTIDE SEQUENCE</scope>
</reference>
<dbReference type="EMBL" id="LAZR01024858">
    <property type="protein sequence ID" value="KKL73774.1"/>
    <property type="molecule type" value="Genomic_DNA"/>
</dbReference>
<proteinExistence type="predicted"/>
<name>A0A0F9EIG6_9ZZZZ</name>
<dbReference type="AlphaFoldDB" id="A0A0F9EIG6"/>
<sequence length="130" mass="14841">MSLKAIKIVQEELVEFRKGVLPNSRIIWQGGGDVETHSLLAALEAKITKRIEKECIEIPKKTLQETYTNLHEEDLPQCEIALCASVAVWEGWANKRDPLTREKLTVIRRLYVCNAHKDQLRGCANEEDVD</sequence>